<proteinExistence type="predicted"/>
<dbReference type="InterPro" id="IPR004038">
    <property type="entry name" value="Ribosomal_eL8/eL30/eS12/Gad45"/>
</dbReference>
<protein>
    <submittedName>
        <fullName evidence="2">L7Ae/L30e/S12e/Gadd45 family ribosomal protein</fullName>
    </submittedName>
</protein>
<evidence type="ECO:0000259" key="1">
    <source>
        <dbReference type="Pfam" id="PF01248"/>
    </source>
</evidence>
<keyword evidence="2" id="KW-0689">Ribosomal protein</keyword>
<sequence>MTTLNAHSRERIIGLLGLARRARKLVDGQGRIIEAITSGEAKLIVLSEDAGANGSKKLRDKSASYEVPVVTFSSKEVLGKAIGRESVAAIAIVDEGLAAKLLERFGEL</sequence>
<dbReference type="EMBL" id="JBHUCX010000020">
    <property type="protein sequence ID" value="MFD1674665.1"/>
    <property type="molecule type" value="Genomic_DNA"/>
</dbReference>
<name>A0ABW4JHN6_9BACL</name>
<evidence type="ECO:0000313" key="2">
    <source>
        <dbReference type="EMBL" id="MFD1674665.1"/>
    </source>
</evidence>
<comment type="caution">
    <text evidence="2">The sequence shown here is derived from an EMBL/GenBank/DDBJ whole genome shotgun (WGS) entry which is preliminary data.</text>
</comment>
<dbReference type="SUPFAM" id="SSF55315">
    <property type="entry name" value="L30e-like"/>
    <property type="match status" value="1"/>
</dbReference>
<feature type="domain" description="Ribosomal protein eL8/eL30/eS12/Gadd45" evidence="1">
    <location>
        <begin position="14"/>
        <end position="100"/>
    </location>
</feature>
<keyword evidence="3" id="KW-1185">Reference proteome</keyword>
<dbReference type="Proteomes" id="UP001597079">
    <property type="component" value="Unassembled WGS sequence"/>
</dbReference>
<dbReference type="InterPro" id="IPR029064">
    <property type="entry name" value="Ribosomal_eL30-like_sf"/>
</dbReference>
<gene>
    <name evidence="2" type="ORF">ACFSB2_08125</name>
</gene>
<organism evidence="2 3">
    <name type="scientific">Alicyclobacillus fodiniaquatilis</name>
    <dbReference type="NCBI Taxonomy" id="1661150"/>
    <lineage>
        <taxon>Bacteria</taxon>
        <taxon>Bacillati</taxon>
        <taxon>Bacillota</taxon>
        <taxon>Bacilli</taxon>
        <taxon>Bacillales</taxon>
        <taxon>Alicyclobacillaceae</taxon>
        <taxon>Alicyclobacillus</taxon>
    </lineage>
</organism>
<dbReference type="GO" id="GO:0005840">
    <property type="term" value="C:ribosome"/>
    <property type="evidence" value="ECO:0007669"/>
    <property type="project" value="UniProtKB-KW"/>
</dbReference>
<dbReference type="Pfam" id="PF01248">
    <property type="entry name" value="Ribosomal_L7Ae"/>
    <property type="match status" value="1"/>
</dbReference>
<dbReference type="Gene3D" id="3.30.1330.30">
    <property type="match status" value="1"/>
</dbReference>
<accession>A0ABW4JHN6</accession>
<reference evidence="3" key="1">
    <citation type="journal article" date="2019" name="Int. J. Syst. Evol. Microbiol.">
        <title>The Global Catalogue of Microorganisms (GCM) 10K type strain sequencing project: providing services to taxonomists for standard genome sequencing and annotation.</title>
        <authorList>
            <consortium name="The Broad Institute Genomics Platform"/>
            <consortium name="The Broad Institute Genome Sequencing Center for Infectious Disease"/>
            <person name="Wu L."/>
            <person name="Ma J."/>
        </authorList>
    </citation>
    <scope>NUCLEOTIDE SEQUENCE [LARGE SCALE GENOMIC DNA]</scope>
    <source>
        <strain evidence="3">CGMCC 1.12286</strain>
    </source>
</reference>
<dbReference type="RefSeq" id="WP_377942521.1">
    <property type="nucleotide sequence ID" value="NZ_JBHUCX010000020.1"/>
</dbReference>
<keyword evidence="2" id="KW-0687">Ribonucleoprotein</keyword>
<evidence type="ECO:0000313" key="3">
    <source>
        <dbReference type="Proteomes" id="UP001597079"/>
    </source>
</evidence>